<feature type="compositionally biased region" description="Basic and acidic residues" evidence="1">
    <location>
        <begin position="293"/>
        <end position="311"/>
    </location>
</feature>
<feature type="compositionally biased region" description="Acidic residues" evidence="1">
    <location>
        <begin position="49"/>
        <end position="63"/>
    </location>
</feature>
<protein>
    <recommendedName>
        <fullName evidence="4">Reverse transcriptase domain-containing protein</fullName>
    </recommendedName>
</protein>
<reference evidence="2" key="2">
    <citation type="submission" date="2022-01" db="EMBL/GenBank/DDBJ databases">
        <authorList>
            <person name="Yamashiro T."/>
            <person name="Shiraishi A."/>
            <person name="Satake H."/>
            <person name="Nakayama K."/>
        </authorList>
    </citation>
    <scope>NUCLEOTIDE SEQUENCE</scope>
</reference>
<evidence type="ECO:0000313" key="3">
    <source>
        <dbReference type="Proteomes" id="UP001151760"/>
    </source>
</evidence>
<gene>
    <name evidence="2" type="ORF">Tco_0953756</name>
</gene>
<feature type="region of interest" description="Disordered" evidence="1">
    <location>
        <begin position="293"/>
        <end position="312"/>
    </location>
</feature>
<evidence type="ECO:0000313" key="2">
    <source>
        <dbReference type="EMBL" id="GJT45041.1"/>
    </source>
</evidence>
<feature type="region of interest" description="Disordered" evidence="1">
    <location>
        <begin position="1"/>
        <end position="68"/>
    </location>
</feature>
<feature type="region of interest" description="Disordered" evidence="1">
    <location>
        <begin position="337"/>
        <end position="358"/>
    </location>
</feature>
<comment type="caution">
    <text evidence="2">The sequence shown here is derived from an EMBL/GenBank/DDBJ whole genome shotgun (WGS) entry which is preliminary data.</text>
</comment>
<name>A0ABQ5E0W0_9ASTR</name>
<dbReference type="Proteomes" id="UP001151760">
    <property type="component" value="Unassembled WGS sequence"/>
</dbReference>
<accession>A0ABQ5E0W0</accession>
<organism evidence="2 3">
    <name type="scientific">Tanacetum coccineum</name>
    <dbReference type="NCBI Taxonomy" id="301880"/>
    <lineage>
        <taxon>Eukaryota</taxon>
        <taxon>Viridiplantae</taxon>
        <taxon>Streptophyta</taxon>
        <taxon>Embryophyta</taxon>
        <taxon>Tracheophyta</taxon>
        <taxon>Spermatophyta</taxon>
        <taxon>Magnoliopsida</taxon>
        <taxon>eudicotyledons</taxon>
        <taxon>Gunneridae</taxon>
        <taxon>Pentapetalae</taxon>
        <taxon>asterids</taxon>
        <taxon>campanulids</taxon>
        <taxon>Asterales</taxon>
        <taxon>Asteraceae</taxon>
        <taxon>Asteroideae</taxon>
        <taxon>Anthemideae</taxon>
        <taxon>Anthemidinae</taxon>
        <taxon>Tanacetum</taxon>
    </lineage>
</organism>
<sequence>MDPDYVPEPIYPEYIPLEDEHELPAEEQSLPPVDSPTAESLGYVTKSDPEEDPEECEDDETEDGQGGGMEEHLALADSAIVVPIDEPVFPPEGTEPVIPPPSTDITIGARYLPSGASGFSISLPPKAEVERLLAMTTPSPSPPSAGERLARCTALPAHSTTTTLPSPLLPSSGCPTQIQTLRIASTQALIDVVTAVLPLPNKIPTLPPSLYHSTTWLNNMDEFPELSMPPRQEGDRMTYWRTVWDGGGGRPMLSQEAWVIRIGLRQVQETRFQMQQAELAVLRETDRRRQAQMLEESRQPGPEARDSRSQDASRVCLTVTSIDLCYFILARQIMAPTTRERGPNTPVNPTPTPNNKHGSESICNDWTSLFRNSTNGDGKATGTEGCRSDKNLGPEAYAIELGRVLKKRRRTTYTERFQELTLICTKFVANETEKVDKYISGLPDNIYGNVKSARPKTLDETIELANDLMDQKKLTPTQKQEEK</sequence>
<keyword evidence="3" id="KW-1185">Reference proteome</keyword>
<proteinExistence type="predicted"/>
<reference evidence="2" key="1">
    <citation type="journal article" date="2022" name="Int. J. Mol. Sci.">
        <title>Draft Genome of Tanacetum Coccineum: Genomic Comparison of Closely Related Tanacetum-Family Plants.</title>
        <authorList>
            <person name="Yamashiro T."/>
            <person name="Shiraishi A."/>
            <person name="Nakayama K."/>
            <person name="Satake H."/>
        </authorList>
    </citation>
    <scope>NUCLEOTIDE SEQUENCE</scope>
</reference>
<evidence type="ECO:0008006" key="4">
    <source>
        <dbReference type="Google" id="ProtNLM"/>
    </source>
</evidence>
<dbReference type="EMBL" id="BQNB010015866">
    <property type="protein sequence ID" value="GJT45041.1"/>
    <property type="molecule type" value="Genomic_DNA"/>
</dbReference>
<evidence type="ECO:0000256" key="1">
    <source>
        <dbReference type="SAM" id="MobiDB-lite"/>
    </source>
</evidence>